<evidence type="ECO:0000313" key="2">
    <source>
        <dbReference type="EMBL" id="SOQ36716.1"/>
    </source>
</evidence>
<reference evidence="2" key="1">
    <citation type="submission" date="2016-07" db="EMBL/GenBank/DDBJ databases">
        <authorList>
            <person name="Bretaudeau A."/>
        </authorList>
    </citation>
    <scope>NUCLEOTIDE SEQUENCE</scope>
    <source>
        <strain evidence="2">Rice</strain>
        <tissue evidence="2">Whole body</tissue>
    </source>
</reference>
<name>A0A2H1V7D7_SPOFR</name>
<feature type="chain" id="PRO_5013937471" evidence="1">
    <location>
        <begin position="17"/>
        <end position="102"/>
    </location>
</feature>
<protein>
    <submittedName>
        <fullName evidence="2">SFRICE_022584</fullName>
    </submittedName>
</protein>
<proteinExistence type="predicted"/>
<keyword evidence="1" id="KW-0732">Signal</keyword>
<sequence>MWKLVTCLNMLWFATCRPHLHHTDPITGRRTTGRPITGHHMLDHMGHPITVHLITMDLPTIAHRITARPIITDHPTTMDHPITMDHTTMDHTIMDHIGPARS</sequence>
<dbReference type="EMBL" id="ODYU01001050">
    <property type="protein sequence ID" value="SOQ36716.1"/>
    <property type="molecule type" value="Genomic_DNA"/>
</dbReference>
<dbReference type="AlphaFoldDB" id="A0A2H1V7D7"/>
<gene>
    <name evidence="2" type="ORF">SFRICE_022584</name>
</gene>
<evidence type="ECO:0000256" key="1">
    <source>
        <dbReference type="SAM" id="SignalP"/>
    </source>
</evidence>
<organism evidence="2">
    <name type="scientific">Spodoptera frugiperda</name>
    <name type="common">Fall armyworm</name>
    <dbReference type="NCBI Taxonomy" id="7108"/>
    <lineage>
        <taxon>Eukaryota</taxon>
        <taxon>Metazoa</taxon>
        <taxon>Ecdysozoa</taxon>
        <taxon>Arthropoda</taxon>
        <taxon>Hexapoda</taxon>
        <taxon>Insecta</taxon>
        <taxon>Pterygota</taxon>
        <taxon>Neoptera</taxon>
        <taxon>Endopterygota</taxon>
        <taxon>Lepidoptera</taxon>
        <taxon>Glossata</taxon>
        <taxon>Ditrysia</taxon>
        <taxon>Noctuoidea</taxon>
        <taxon>Noctuidae</taxon>
        <taxon>Amphipyrinae</taxon>
        <taxon>Spodoptera</taxon>
    </lineage>
</organism>
<accession>A0A2H1V7D7</accession>
<feature type="signal peptide" evidence="1">
    <location>
        <begin position="1"/>
        <end position="16"/>
    </location>
</feature>